<keyword evidence="1" id="KW-0547">Nucleotide-binding</keyword>
<dbReference type="RefSeq" id="WP_181973572.1">
    <property type="nucleotide sequence ID" value="NZ_CABOGP010000252.1"/>
</dbReference>
<evidence type="ECO:0000313" key="1">
    <source>
        <dbReference type="EMBL" id="RGK87454.1"/>
    </source>
</evidence>
<dbReference type="AlphaFoldDB" id="A0A3E4Q5G3"/>
<dbReference type="GO" id="GO:0005524">
    <property type="term" value="F:ATP binding"/>
    <property type="evidence" value="ECO:0007669"/>
    <property type="project" value="UniProtKB-KW"/>
</dbReference>
<keyword evidence="1" id="KW-0067">ATP-binding</keyword>
<comment type="caution">
    <text evidence="1">The sequence shown here is derived from an EMBL/GenBank/DDBJ whole genome shotgun (WGS) entry which is preliminary data.</text>
</comment>
<reference evidence="1 2" key="1">
    <citation type="submission" date="2018-08" db="EMBL/GenBank/DDBJ databases">
        <title>A genome reference for cultivated species of the human gut microbiota.</title>
        <authorList>
            <person name="Zou Y."/>
            <person name="Xue W."/>
            <person name="Luo G."/>
        </authorList>
    </citation>
    <scope>NUCLEOTIDE SEQUENCE [LARGE SCALE GENOMIC DNA]</scope>
    <source>
        <strain evidence="1 2">TF09-12</strain>
    </source>
</reference>
<dbReference type="Gene3D" id="3.30.565.10">
    <property type="entry name" value="Histidine kinase-like ATPase, C-terminal domain"/>
    <property type="match status" value="1"/>
</dbReference>
<organism evidence="1 2">
    <name type="scientific">Prevotella disiens</name>
    <dbReference type="NCBI Taxonomy" id="28130"/>
    <lineage>
        <taxon>Bacteria</taxon>
        <taxon>Pseudomonadati</taxon>
        <taxon>Bacteroidota</taxon>
        <taxon>Bacteroidia</taxon>
        <taxon>Bacteroidales</taxon>
        <taxon>Prevotellaceae</taxon>
        <taxon>Prevotella</taxon>
    </lineage>
</organism>
<name>A0A3E4Q5G3_9BACT</name>
<dbReference type="SUPFAM" id="SSF55874">
    <property type="entry name" value="ATPase domain of HSP90 chaperone/DNA topoisomerase II/histidine kinase"/>
    <property type="match status" value="1"/>
</dbReference>
<sequence length="266" mass="30531">MQSLTTDLEGIIRELSISEGEVLYPFYEAVVNSIQAIDERINCSNPRVSVYIERDKSEQNLFERYNSFPISSIRIVDNGIGFTENNYDSFSKAHSTKKVKIGGKGLGRFTMLSVFQKMKIDSVRETNENNKISFSLSRKEGLSDPVISTTKNPVCTTIILSELTPKFRKATAKFSHEEIADNILSHCLLYYLRRNAPIIEVIEDTDVINLSNQFSPSEYIQHHVKKQIGDTEFDLYFIRSNKISAHKYCLCGHNRKVKEKEKLRPF</sequence>
<dbReference type="EMBL" id="QSRD01000252">
    <property type="protein sequence ID" value="RGK87454.1"/>
    <property type="molecule type" value="Genomic_DNA"/>
</dbReference>
<proteinExistence type="predicted"/>
<gene>
    <name evidence="1" type="ORF">DXC89_12340</name>
</gene>
<feature type="non-terminal residue" evidence="1">
    <location>
        <position position="266"/>
    </location>
</feature>
<accession>A0A3E4Q5G3</accession>
<dbReference type="Pfam" id="PF13589">
    <property type="entry name" value="HATPase_c_3"/>
    <property type="match status" value="1"/>
</dbReference>
<dbReference type="InterPro" id="IPR036890">
    <property type="entry name" value="HATPase_C_sf"/>
</dbReference>
<evidence type="ECO:0000313" key="2">
    <source>
        <dbReference type="Proteomes" id="UP000260835"/>
    </source>
</evidence>
<dbReference type="Proteomes" id="UP000260835">
    <property type="component" value="Unassembled WGS sequence"/>
</dbReference>
<protein>
    <submittedName>
        <fullName evidence="1">ATP-binding protein</fullName>
    </submittedName>
</protein>